<comment type="caution">
    <text evidence="1">The sequence shown here is derived from an EMBL/GenBank/DDBJ whole genome shotgun (WGS) entry which is preliminary data.</text>
</comment>
<dbReference type="EMBL" id="AQGS01000810">
    <property type="protein sequence ID" value="EPS36967.1"/>
    <property type="molecule type" value="Genomic_DNA"/>
</dbReference>
<sequence length="452" mass="51560">MNTAAIAETLDQLSVISEALLTVTTVTPSIEENIEPPPQSIAIHGPTARTYIPLKSEPVKLPPRLDYLVYPEAGDNRASTSILKDSLMYYERARRTYESNQLAKAALLSTKDTLVDGEEPRRNTTIQSCENPSVPEGQGDQFLDFIEQILKQINKLLSKKNYGYDVDWMSMVQELDLDEGFFFLNMFKLHEGGELYQFLVSARKSFGECRLLESYRMCTQENLVKYRQACFGKFADYLDSVSWYTLLLKIKREKGHADGFTSELNDFRDELMQIRTQILGIGPSEDTQMPCKPNTPFIDDILKASYDTGLSQNFFLTEIKAQAEKEVCGKDFIVFCLEQQMLEILCIRLTEDLGSLKTIYLNHPDPMAYVKMKKRIESLRDLFFVLDEDSMQPNGEPAYCQVPSALKTAAHLLKVFNMKNEKEKLRCLEEVLEFATWSADMLAANAESDTEE</sequence>
<evidence type="ECO:0000313" key="2">
    <source>
        <dbReference type="Proteomes" id="UP000015100"/>
    </source>
</evidence>
<reference evidence="2" key="2">
    <citation type="submission" date="2013-04" db="EMBL/GenBank/DDBJ databases">
        <title>Genomic mechanisms accounting for the adaptation to parasitism in nematode-trapping fungi.</title>
        <authorList>
            <person name="Ahren D.G."/>
        </authorList>
    </citation>
    <scope>NUCLEOTIDE SEQUENCE [LARGE SCALE GENOMIC DNA]</scope>
    <source>
        <strain evidence="2">CBS 200.50</strain>
    </source>
</reference>
<accession>S8BP51</accession>
<dbReference type="OMA" id="EYRIMES"/>
<dbReference type="OrthoDB" id="5420596at2759"/>
<dbReference type="Proteomes" id="UP000015100">
    <property type="component" value="Unassembled WGS sequence"/>
</dbReference>
<dbReference type="HOGENOM" id="CLU_605533_0_0_1"/>
<keyword evidence="2" id="KW-1185">Reference proteome</keyword>
<proteinExistence type="predicted"/>
<protein>
    <submittedName>
        <fullName evidence="1">Uncharacterized protein</fullName>
    </submittedName>
</protein>
<reference evidence="1 2" key="1">
    <citation type="journal article" date="2013" name="PLoS Genet.">
        <title>Genomic mechanisms accounting for the adaptation to parasitism in nematode-trapping fungi.</title>
        <authorList>
            <person name="Meerupati T."/>
            <person name="Andersson K.M."/>
            <person name="Friman E."/>
            <person name="Kumar D."/>
            <person name="Tunlid A."/>
            <person name="Ahren D."/>
        </authorList>
    </citation>
    <scope>NUCLEOTIDE SEQUENCE [LARGE SCALE GENOMIC DNA]</scope>
    <source>
        <strain evidence="1 2">CBS 200.50</strain>
    </source>
</reference>
<evidence type="ECO:0000313" key="1">
    <source>
        <dbReference type="EMBL" id="EPS36967.1"/>
    </source>
</evidence>
<name>S8BP51_DACHA</name>
<gene>
    <name evidence="1" type="ORF">H072_9444</name>
</gene>
<dbReference type="AlphaFoldDB" id="S8BP51"/>
<organism evidence="1 2">
    <name type="scientific">Dactylellina haptotyla (strain CBS 200.50)</name>
    <name type="common">Nematode-trapping fungus</name>
    <name type="synonym">Monacrosporium haptotylum</name>
    <dbReference type="NCBI Taxonomy" id="1284197"/>
    <lineage>
        <taxon>Eukaryota</taxon>
        <taxon>Fungi</taxon>
        <taxon>Dikarya</taxon>
        <taxon>Ascomycota</taxon>
        <taxon>Pezizomycotina</taxon>
        <taxon>Orbiliomycetes</taxon>
        <taxon>Orbiliales</taxon>
        <taxon>Orbiliaceae</taxon>
        <taxon>Dactylellina</taxon>
    </lineage>
</organism>